<feature type="compositionally biased region" description="Basic and acidic residues" evidence="1">
    <location>
        <begin position="160"/>
        <end position="169"/>
    </location>
</feature>
<dbReference type="InterPro" id="IPR008312">
    <property type="entry name" value="T6SS_TssB1"/>
</dbReference>
<organism evidence="2 3">
    <name type="scientific">Sorangium cellulosum</name>
    <name type="common">Polyangium cellulosum</name>
    <dbReference type="NCBI Taxonomy" id="56"/>
    <lineage>
        <taxon>Bacteria</taxon>
        <taxon>Pseudomonadati</taxon>
        <taxon>Myxococcota</taxon>
        <taxon>Polyangia</taxon>
        <taxon>Polyangiales</taxon>
        <taxon>Polyangiaceae</taxon>
        <taxon>Sorangium</taxon>
    </lineage>
</organism>
<dbReference type="OrthoDB" id="9789942at2"/>
<dbReference type="Pfam" id="PF05591">
    <property type="entry name" value="T6SS_VipA"/>
    <property type="match status" value="1"/>
</dbReference>
<dbReference type="EMBL" id="CP012670">
    <property type="protein sequence ID" value="AUX27896.1"/>
    <property type="molecule type" value="Genomic_DNA"/>
</dbReference>
<accession>A0A4P2QEM5</accession>
<dbReference type="PIRSF" id="PIRSF028301">
    <property type="entry name" value="UCP028301"/>
    <property type="match status" value="1"/>
</dbReference>
<dbReference type="RefSeq" id="WP_129356352.1">
    <property type="nucleotide sequence ID" value="NZ_CP012670.1"/>
</dbReference>
<proteinExistence type="predicted"/>
<feature type="region of interest" description="Disordered" evidence="1">
    <location>
        <begin position="160"/>
        <end position="182"/>
    </location>
</feature>
<evidence type="ECO:0000313" key="2">
    <source>
        <dbReference type="EMBL" id="AUX27896.1"/>
    </source>
</evidence>
<dbReference type="PANTHER" id="PTHR35850">
    <property type="entry name" value="CYTOPLASMIC PROTEIN-RELATED"/>
    <property type="match status" value="1"/>
</dbReference>
<sequence>MAESKQQWLSRNRPPRVQITYDVETGGAIEKKEIPFVVGIMTDLSGTSEAPRPKLKDRKFVEIDRDNFNEVLGAMKPEVTCLVDNKLTDEGGKLKVSLSFKSMDDFRPEQIVEQVEPLRALLRARERLNDLLAKLEGNDDLSGLLKQVVEDTSKLQALKQELEKGRGGEPKSLNGEGESHGG</sequence>
<dbReference type="PANTHER" id="PTHR35850:SF1">
    <property type="entry name" value="TYPE VI SECRETION SYSTEM SHEATH PROTEIN TSSB1"/>
    <property type="match status" value="1"/>
</dbReference>
<dbReference type="Proteomes" id="UP000295781">
    <property type="component" value="Chromosome"/>
</dbReference>
<dbReference type="NCBIfam" id="TIGR03358">
    <property type="entry name" value="VI_chp_5"/>
    <property type="match status" value="1"/>
</dbReference>
<reference evidence="2 3" key="1">
    <citation type="submission" date="2015-09" db="EMBL/GenBank/DDBJ databases">
        <title>Sorangium comparison.</title>
        <authorList>
            <person name="Zaburannyi N."/>
            <person name="Bunk B."/>
            <person name="Overmann J."/>
            <person name="Mueller R."/>
        </authorList>
    </citation>
    <scope>NUCLEOTIDE SEQUENCE [LARGE SCALE GENOMIC DNA]</scope>
    <source>
        <strain evidence="2 3">So ceGT47</strain>
    </source>
</reference>
<protein>
    <submittedName>
        <fullName evidence="2">Type VI secretion protein</fullName>
    </submittedName>
</protein>
<gene>
    <name evidence="2" type="ORF">SOCEGT47_084960</name>
</gene>
<name>A0A4P2QEM5_SORCE</name>
<dbReference type="AlphaFoldDB" id="A0A4P2QEM5"/>
<evidence type="ECO:0000313" key="3">
    <source>
        <dbReference type="Proteomes" id="UP000295781"/>
    </source>
</evidence>
<evidence type="ECO:0000256" key="1">
    <source>
        <dbReference type="SAM" id="MobiDB-lite"/>
    </source>
</evidence>